<dbReference type="AlphaFoldDB" id="A0A059EAZ7"/>
<dbReference type="eggNOG" id="COG3814">
    <property type="taxonomic scope" value="Bacteria"/>
</dbReference>
<dbReference type="GeneID" id="92500006"/>
<organism evidence="2 3">
    <name type="scientific">Hyphomonas atlantica</name>
    <dbReference type="NCBI Taxonomy" id="1280948"/>
    <lineage>
        <taxon>Bacteria</taxon>
        <taxon>Pseudomonadati</taxon>
        <taxon>Pseudomonadota</taxon>
        <taxon>Alphaproteobacteria</taxon>
        <taxon>Hyphomonadales</taxon>
        <taxon>Hyphomonadaceae</taxon>
        <taxon>Hyphomonas</taxon>
    </lineage>
</organism>
<name>A0A059EAZ7_9PROT</name>
<dbReference type="STRING" id="1280948.HY36_00355"/>
<dbReference type="Pfam" id="PF04386">
    <property type="entry name" value="SspB"/>
    <property type="match status" value="1"/>
</dbReference>
<keyword evidence="3" id="KW-1185">Reference proteome</keyword>
<dbReference type="InterPro" id="IPR036760">
    <property type="entry name" value="SspB-like_sf"/>
</dbReference>
<dbReference type="OrthoDB" id="9800412at2"/>
<evidence type="ECO:0000313" key="2">
    <source>
        <dbReference type="EMBL" id="KCZ64856.1"/>
    </source>
</evidence>
<reference evidence="2 3" key="1">
    <citation type="journal article" date="2014" name="Antonie Van Leeuwenhoek">
        <title>Hyphomonas beringensis sp. nov. and Hyphomonas chukchiensis sp. nov., isolated from surface seawater of the Bering Sea and Chukchi Sea.</title>
        <authorList>
            <person name="Li C."/>
            <person name="Lai Q."/>
            <person name="Li G."/>
            <person name="Dong C."/>
            <person name="Wang J."/>
            <person name="Liao Y."/>
            <person name="Shao Z."/>
        </authorList>
    </citation>
    <scope>NUCLEOTIDE SEQUENCE [LARGE SCALE GENOMIC DNA]</scope>
    <source>
        <strain evidence="2 3">22II1-22F38</strain>
    </source>
</reference>
<evidence type="ECO:0008006" key="4">
    <source>
        <dbReference type="Google" id="ProtNLM"/>
    </source>
</evidence>
<dbReference type="PATRIC" id="fig|1280948.3.peg.74"/>
<dbReference type="InterPro" id="IPR007481">
    <property type="entry name" value="SspB"/>
</dbReference>
<dbReference type="EMBL" id="AWFH01000001">
    <property type="protein sequence ID" value="KCZ64856.1"/>
    <property type="molecule type" value="Genomic_DNA"/>
</dbReference>
<dbReference type="RefSeq" id="WP_035546733.1">
    <property type="nucleotide sequence ID" value="NZ_AWFH01000001.1"/>
</dbReference>
<comment type="caution">
    <text evidence="2">The sequence shown here is derived from an EMBL/GenBank/DDBJ whole genome shotgun (WGS) entry which is preliminary data.</text>
</comment>
<gene>
    <name evidence="2" type="ORF">HY36_00355</name>
</gene>
<dbReference type="SUPFAM" id="SSF101738">
    <property type="entry name" value="SspB-like"/>
    <property type="match status" value="1"/>
</dbReference>
<dbReference type="Gene3D" id="2.30.30.220">
    <property type="entry name" value="SspB-like"/>
    <property type="match status" value="1"/>
</dbReference>
<dbReference type="Proteomes" id="UP000024547">
    <property type="component" value="Unassembled WGS sequence"/>
</dbReference>
<proteinExistence type="predicted"/>
<sequence>MTDYIGYEALTQAAMRGVVREALRTGVEGNGLPGDHHFYLTFQTRAPGVKIADYLIERFPEEMTIVIQHQYWDLEVHDGHFEIILKFSGVPQHLHVPYAAITRFVDPSVNFGLTFESPDKDAAVISPAGEATSAPSAPEDADSAEAEAGTVVNLDAFRRK</sequence>
<evidence type="ECO:0000256" key="1">
    <source>
        <dbReference type="SAM" id="MobiDB-lite"/>
    </source>
</evidence>
<protein>
    <recommendedName>
        <fullName evidence="4">Stringent starvation protein B</fullName>
    </recommendedName>
</protein>
<feature type="region of interest" description="Disordered" evidence="1">
    <location>
        <begin position="124"/>
        <end position="160"/>
    </location>
</feature>
<accession>A0A059EAZ7</accession>
<evidence type="ECO:0000313" key="3">
    <source>
        <dbReference type="Proteomes" id="UP000024547"/>
    </source>
</evidence>